<keyword evidence="2" id="KW-0812">Transmembrane</keyword>
<sequence length="220" mass="23827">MAYMTHCCCGCMTVRTGTKVLAILSLIGFILGVVFYSAVCANFDQVLDVYRQSPEVYDTVKSSYGLFVAYAVISAIGLAAAALCIRGAYTDQRHLLLPYLVFEGLLAVVQGVVVIIVLVAIIASGILQLLLLLCSLMLGLALQIYFLMVVVSFYKQLAFISQNPGQVGMTPGAVLVPSGYVAQPGYPAAPPQYPPQYPQQYPPQYPQQYPPPGQDKMNMV</sequence>
<name>A0A6M2D103_RHIMP</name>
<keyword evidence="2" id="KW-1133">Transmembrane helix</keyword>
<dbReference type="InterPro" id="IPR031720">
    <property type="entry name" value="DUF4728"/>
</dbReference>
<organism evidence="3">
    <name type="scientific">Rhipicephalus microplus</name>
    <name type="common">Cattle tick</name>
    <name type="synonym">Boophilus microplus</name>
    <dbReference type="NCBI Taxonomy" id="6941"/>
    <lineage>
        <taxon>Eukaryota</taxon>
        <taxon>Metazoa</taxon>
        <taxon>Ecdysozoa</taxon>
        <taxon>Arthropoda</taxon>
        <taxon>Chelicerata</taxon>
        <taxon>Arachnida</taxon>
        <taxon>Acari</taxon>
        <taxon>Parasitiformes</taxon>
        <taxon>Ixodida</taxon>
        <taxon>Ixodoidea</taxon>
        <taxon>Ixodidae</taxon>
        <taxon>Rhipicephalinae</taxon>
        <taxon>Rhipicephalus</taxon>
        <taxon>Boophilus</taxon>
    </lineage>
</organism>
<evidence type="ECO:0000256" key="1">
    <source>
        <dbReference type="SAM" id="MobiDB-lite"/>
    </source>
</evidence>
<dbReference type="PANTHER" id="PTHR36694">
    <property type="entry name" value="PASIFLORA 1, ISOFORM A-RELATED"/>
    <property type="match status" value="1"/>
</dbReference>
<feature type="region of interest" description="Disordered" evidence="1">
    <location>
        <begin position="190"/>
        <end position="220"/>
    </location>
</feature>
<dbReference type="PANTHER" id="PTHR36694:SF11">
    <property type="entry name" value="LP21121P-RELATED"/>
    <property type="match status" value="1"/>
</dbReference>
<dbReference type="VEuPathDB" id="VectorBase:LOC119170223"/>
<accession>A0A6M2D103</accession>
<proteinExistence type="predicted"/>
<feature type="transmembrane region" description="Helical" evidence="2">
    <location>
        <begin position="97"/>
        <end position="123"/>
    </location>
</feature>
<dbReference type="OrthoDB" id="6499291at2759"/>
<dbReference type="EMBL" id="GHWJ01007065">
    <property type="protein sequence ID" value="NOV39802.1"/>
    <property type="molecule type" value="Transcribed_RNA"/>
</dbReference>
<evidence type="ECO:0000313" key="3">
    <source>
        <dbReference type="EMBL" id="NOV39802.1"/>
    </source>
</evidence>
<feature type="transmembrane region" description="Helical" evidence="2">
    <location>
        <begin position="64"/>
        <end position="85"/>
    </location>
</feature>
<evidence type="ECO:0000256" key="2">
    <source>
        <dbReference type="SAM" id="Phobius"/>
    </source>
</evidence>
<dbReference type="Pfam" id="PF15860">
    <property type="entry name" value="DUF4728"/>
    <property type="match status" value="1"/>
</dbReference>
<feature type="transmembrane region" description="Helical" evidence="2">
    <location>
        <begin position="20"/>
        <end position="44"/>
    </location>
</feature>
<dbReference type="AlphaFoldDB" id="A0A6M2D103"/>
<keyword evidence="2" id="KW-0472">Membrane</keyword>
<feature type="compositionally biased region" description="Pro residues" evidence="1">
    <location>
        <begin position="190"/>
        <end position="213"/>
    </location>
</feature>
<feature type="transmembrane region" description="Helical" evidence="2">
    <location>
        <begin position="129"/>
        <end position="154"/>
    </location>
</feature>
<reference evidence="3" key="1">
    <citation type="submission" date="2019-09" db="EMBL/GenBank/DDBJ databases">
        <title>Organ-specific transcriptomic study of the physiology of the cattle tick, Rhipicephalus microplus.</title>
        <authorList>
            <person name="Tirloni L."/>
            <person name="Braz G."/>
            <person name="Gandara A.C.P."/>
            <person name="Sabadin G.A."/>
            <person name="da Silva R.M."/>
            <person name="Guizzo M.G."/>
            <person name="Machado J.A."/>
            <person name="Costa E.P."/>
            <person name="Gomes H.F."/>
            <person name="Moraes J."/>
            <person name="Mota M.B.S."/>
            <person name="Mesquita R.D."/>
            <person name="Alvarenga P.H."/>
            <person name="Alves F."/>
            <person name="Seixas A."/>
            <person name="da Fonseca R.N."/>
            <person name="Fogaca A."/>
            <person name="Logullo C."/>
            <person name="Tanaka A."/>
            <person name="Daffre S."/>
            <person name="Termignoni C."/>
            <person name="Vaz I.S.Jr."/>
            <person name="Oliveira P.L."/>
            <person name="Ribeiro J.M."/>
        </authorList>
    </citation>
    <scope>NUCLEOTIDE SEQUENCE</scope>
    <source>
        <strain evidence="3">Porto Alegre</strain>
    </source>
</reference>
<protein>
    <submittedName>
        <fullName evidence="3">Uncharacterized protein</fullName>
    </submittedName>
</protein>